<dbReference type="AlphaFoldDB" id="A0A917E791"/>
<dbReference type="EMBL" id="BMJM01000005">
    <property type="protein sequence ID" value="GGE11091.1"/>
    <property type="molecule type" value="Genomic_DNA"/>
</dbReference>
<keyword evidence="2" id="KW-1185">Reference proteome</keyword>
<organism evidence="1 2">
    <name type="scientific">Sandarakinorhabdus glacialis</name>
    <dbReference type="NCBI Taxonomy" id="1614636"/>
    <lineage>
        <taxon>Bacteria</taxon>
        <taxon>Pseudomonadati</taxon>
        <taxon>Pseudomonadota</taxon>
        <taxon>Alphaproteobacteria</taxon>
        <taxon>Sphingomonadales</taxon>
        <taxon>Sphingosinicellaceae</taxon>
        <taxon>Sandarakinorhabdus</taxon>
    </lineage>
</organism>
<reference evidence="1" key="2">
    <citation type="submission" date="2020-09" db="EMBL/GenBank/DDBJ databases">
        <authorList>
            <person name="Sun Q."/>
            <person name="Zhou Y."/>
        </authorList>
    </citation>
    <scope>NUCLEOTIDE SEQUENCE</scope>
    <source>
        <strain evidence="1">CGMCC 1.15519</strain>
    </source>
</reference>
<sequence length="69" mass="7215">MTKAQAGAAARLSLPKWVPAASYVFTMVDGKPGDDVMATITVPTSKAAILDYLPMPASIVASFVMVKQS</sequence>
<protein>
    <submittedName>
        <fullName evidence="1">Uncharacterized protein</fullName>
    </submittedName>
</protein>
<dbReference type="Proteomes" id="UP000635071">
    <property type="component" value="Unassembled WGS sequence"/>
</dbReference>
<reference evidence="1" key="1">
    <citation type="journal article" date="2014" name="Int. J. Syst. Evol. Microbiol.">
        <title>Complete genome sequence of Corynebacterium casei LMG S-19264T (=DSM 44701T), isolated from a smear-ripened cheese.</title>
        <authorList>
            <consortium name="US DOE Joint Genome Institute (JGI-PGF)"/>
            <person name="Walter F."/>
            <person name="Albersmeier A."/>
            <person name="Kalinowski J."/>
            <person name="Ruckert C."/>
        </authorList>
    </citation>
    <scope>NUCLEOTIDE SEQUENCE</scope>
    <source>
        <strain evidence="1">CGMCC 1.15519</strain>
    </source>
</reference>
<evidence type="ECO:0000313" key="2">
    <source>
        <dbReference type="Proteomes" id="UP000635071"/>
    </source>
</evidence>
<accession>A0A917E791</accession>
<evidence type="ECO:0000313" key="1">
    <source>
        <dbReference type="EMBL" id="GGE11091.1"/>
    </source>
</evidence>
<name>A0A917E791_9SPHN</name>
<gene>
    <name evidence="1" type="ORF">GCM10011529_16830</name>
</gene>
<comment type="caution">
    <text evidence="1">The sequence shown here is derived from an EMBL/GenBank/DDBJ whole genome shotgun (WGS) entry which is preliminary data.</text>
</comment>
<proteinExistence type="predicted"/>